<proteinExistence type="predicted"/>
<dbReference type="InterPro" id="IPR029044">
    <property type="entry name" value="Nucleotide-diphossugar_trans"/>
</dbReference>
<name>A0ABR9IZG9_RHIVS</name>
<comment type="caution">
    <text evidence="2">The sequence shown here is derived from an EMBL/GenBank/DDBJ whole genome shotgun (WGS) entry which is preliminary data.</text>
</comment>
<dbReference type="Proteomes" id="UP000620262">
    <property type="component" value="Unassembled WGS sequence"/>
</dbReference>
<dbReference type="Gene3D" id="3.90.550.10">
    <property type="entry name" value="Spore Coat Polysaccharide Biosynthesis Protein SpsA, Chain A"/>
    <property type="match status" value="1"/>
</dbReference>
<gene>
    <name evidence="2" type="ORF">H4W29_005823</name>
</gene>
<dbReference type="InterPro" id="IPR050834">
    <property type="entry name" value="Glycosyltransf_2"/>
</dbReference>
<feature type="domain" description="Glycosyltransferase 2-like" evidence="1">
    <location>
        <begin position="7"/>
        <end position="129"/>
    </location>
</feature>
<dbReference type="RefSeq" id="WP_192732158.1">
    <property type="nucleotide sequence ID" value="NZ_BAAAVL010000010.1"/>
</dbReference>
<dbReference type="InterPro" id="IPR001173">
    <property type="entry name" value="Glyco_trans_2-like"/>
</dbReference>
<evidence type="ECO:0000313" key="3">
    <source>
        <dbReference type="Proteomes" id="UP000620262"/>
    </source>
</evidence>
<dbReference type="SUPFAM" id="SSF53448">
    <property type="entry name" value="Nucleotide-diphospho-sugar transferases"/>
    <property type="match status" value="1"/>
</dbReference>
<evidence type="ECO:0000259" key="1">
    <source>
        <dbReference type="Pfam" id="PF00535"/>
    </source>
</evidence>
<keyword evidence="3" id="KW-1185">Reference proteome</keyword>
<dbReference type="PANTHER" id="PTHR43685">
    <property type="entry name" value="GLYCOSYLTRANSFERASE"/>
    <property type="match status" value="1"/>
</dbReference>
<dbReference type="CDD" id="cd00761">
    <property type="entry name" value="Glyco_tranf_GTA_type"/>
    <property type="match status" value="1"/>
</dbReference>
<accession>A0ABR9IZG9</accession>
<dbReference type="PANTHER" id="PTHR43685:SF2">
    <property type="entry name" value="GLYCOSYLTRANSFERASE 2-LIKE DOMAIN-CONTAINING PROTEIN"/>
    <property type="match status" value="1"/>
</dbReference>
<sequence length="267" mass="29440">MNKAPVSVIVPTFCDGEALRRALQSVADQTCQPEEVVIVDDAGGDNTCASVLPNFPQLPIRLVTLKRNVGPGGARNVGVSASRFPFLAFLDADDEWHHSKLERQMELMLAPDAPDFSAHLKGFSAKGWPEEFTERTEKITRWGILLKNPASISTVIIKRSAIRHNFPNWYAGEDYAFVAANLLGGGSGIRVCLTLARADKPAFGTSGLSAKLLAMQLGEMRTHQLLRKACLIGWQQQAFLIPWTLAKFTRRLAIAQIQLLTKRFSRA</sequence>
<dbReference type="EMBL" id="JADBEC010000002">
    <property type="protein sequence ID" value="MBE1508578.1"/>
    <property type="molecule type" value="Genomic_DNA"/>
</dbReference>
<organism evidence="2 3">
    <name type="scientific">Rhizobium viscosum</name>
    <name type="common">Arthrobacter viscosus</name>
    <dbReference type="NCBI Taxonomy" id="1673"/>
    <lineage>
        <taxon>Bacteria</taxon>
        <taxon>Pseudomonadati</taxon>
        <taxon>Pseudomonadota</taxon>
        <taxon>Alphaproteobacteria</taxon>
        <taxon>Hyphomicrobiales</taxon>
        <taxon>Rhizobiaceae</taxon>
        <taxon>Rhizobium/Agrobacterium group</taxon>
        <taxon>Rhizobium</taxon>
    </lineage>
</organism>
<protein>
    <submittedName>
        <fullName evidence="2">Glycosyltransferase involved in cell wall biosynthesis</fullName>
    </submittedName>
</protein>
<reference evidence="2 3" key="1">
    <citation type="submission" date="2020-10" db="EMBL/GenBank/DDBJ databases">
        <title>Sequencing the genomes of 1000 actinobacteria strains.</title>
        <authorList>
            <person name="Klenk H.-P."/>
        </authorList>
    </citation>
    <scope>NUCLEOTIDE SEQUENCE [LARGE SCALE GENOMIC DNA]</scope>
    <source>
        <strain evidence="2 3">DSM 7307</strain>
    </source>
</reference>
<dbReference type="Pfam" id="PF00535">
    <property type="entry name" value="Glycos_transf_2"/>
    <property type="match status" value="1"/>
</dbReference>
<evidence type="ECO:0000313" key="2">
    <source>
        <dbReference type="EMBL" id="MBE1508578.1"/>
    </source>
</evidence>